<feature type="compositionally biased region" description="Polar residues" evidence="1">
    <location>
        <begin position="104"/>
        <end position="116"/>
    </location>
</feature>
<sequence length="143" mass="16442">MEDYKMPGSLPPEYQENALFLMVQSPRVLYAYWELSPGLKNTFSEKKRIQIRLNIEGKGICQICDIDLLKKSYYFENIQPGLTYNCEIGTLNNRNEFFPLLRSNPATAPNEQSPLDTQIKEGGYLSSTPDSLKSSKVFYQDKK</sequence>
<dbReference type="Proteomes" id="UP000297597">
    <property type="component" value="Unassembled WGS sequence"/>
</dbReference>
<protein>
    <recommendedName>
        <fullName evidence="4">DUF4912 domain-containing protein</fullName>
    </recommendedName>
</protein>
<feature type="region of interest" description="Disordered" evidence="1">
    <location>
        <begin position="102"/>
        <end position="131"/>
    </location>
</feature>
<keyword evidence="3" id="KW-1185">Reference proteome</keyword>
<evidence type="ECO:0008006" key="4">
    <source>
        <dbReference type="Google" id="ProtNLM"/>
    </source>
</evidence>
<dbReference type="RefSeq" id="WP_134214001.1">
    <property type="nucleotide sequence ID" value="NZ_QFFZ01000022.1"/>
</dbReference>
<evidence type="ECO:0000313" key="3">
    <source>
        <dbReference type="Proteomes" id="UP000297597"/>
    </source>
</evidence>
<evidence type="ECO:0000313" key="2">
    <source>
        <dbReference type="EMBL" id="TEB10716.1"/>
    </source>
</evidence>
<gene>
    <name evidence="2" type="ORF">Pmgp_02168</name>
</gene>
<reference evidence="2 3" key="1">
    <citation type="journal article" date="2018" name="Environ. Microbiol.">
        <title>Novel energy conservation strategies and behaviour of Pelotomaculum schinkii driving syntrophic propionate catabolism.</title>
        <authorList>
            <person name="Hidalgo-Ahumada C.A.P."/>
            <person name="Nobu M.K."/>
            <person name="Narihiro T."/>
            <person name="Tamaki H."/>
            <person name="Liu W.T."/>
            <person name="Kamagata Y."/>
            <person name="Stams A.J.M."/>
            <person name="Imachi H."/>
            <person name="Sousa D.Z."/>
        </authorList>
    </citation>
    <scope>NUCLEOTIDE SEQUENCE [LARGE SCALE GENOMIC DNA]</scope>
    <source>
        <strain evidence="2 3">MGP</strain>
    </source>
</reference>
<comment type="caution">
    <text evidence="2">The sequence shown here is derived from an EMBL/GenBank/DDBJ whole genome shotgun (WGS) entry which is preliminary data.</text>
</comment>
<dbReference type="EMBL" id="QFFZ01000022">
    <property type="protein sequence ID" value="TEB10716.1"/>
    <property type="molecule type" value="Genomic_DNA"/>
</dbReference>
<dbReference type="Pfam" id="PF16258">
    <property type="entry name" value="DUF4912"/>
    <property type="match status" value="1"/>
</dbReference>
<proteinExistence type="predicted"/>
<evidence type="ECO:0000256" key="1">
    <source>
        <dbReference type="SAM" id="MobiDB-lite"/>
    </source>
</evidence>
<name>A0A4Y7RPJ8_9FIRM</name>
<organism evidence="2 3">
    <name type="scientific">Pelotomaculum propionicicum</name>
    <dbReference type="NCBI Taxonomy" id="258475"/>
    <lineage>
        <taxon>Bacteria</taxon>
        <taxon>Bacillati</taxon>
        <taxon>Bacillota</taxon>
        <taxon>Clostridia</taxon>
        <taxon>Eubacteriales</taxon>
        <taxon>Desulfotomaculaceae</taxon>
        <taxon>Pelotomaculum</taxon>
    </lineage>
</organism>
<dbReference type="InterPro" id="IPR032585">
    <property type="entry name" value="DUF4912"/>
</dbReference>
<dbReference type="AlphaFoldDB" id="A0A4Y7RPJ8"/>
<accession>A0A4Y7RPJ8</accession>
<dbReference type="OrthoDB" id="9812700at2"/>